<evidence type="ECO:0000313" key="1">
    <source>
        <dbReference type="EMBL" id="MFC5472266.1"/>
    </source>
</evidence>
<accession>A0ABW0M5Q4</accession>
<reference evidence="2" key="1">
    <citation type="journal article" date="2019" name="Int. J. Syst. Evol. Microbiol.">
        <title>The Global Catalogue of Microorganisms (GCM) 10K type strain sequencing project: providing services to taxonomists for standard genome sequencing and annotation.</title>
        <authorList>
            <consortium name="The Broad Institute Genomics Platform"/>
            <consortium name="The Broad Institute Genome Sequencing Center for Infectious Disease"/>
            <person name="Wu L."/>
            <person name="Ma J."/>
        </authorList>
    </citation>
    <scope>NUCLEOTIDE SEQUENCE [LARGE SCALE GENOMIC DNA]</scope>
    <source>
        <strain evidence="2">CCUG 57113</strain>
    </source>
</reference>
<gene>
    <name evidence="1" type="ORF">ACFPPD_26635</name>
</gene>
<dbReference type="EMBL" id="JBHSMH010000120">
    <property type="protein sequence ID" value="MFC5472266.1"/>
    <property type="molecule type" value="Genomic_DNA"/>
</dbReference>
<name>A0ABW0M5Q4_9BACL</name>
<sequence length="166" mass="19062">MRKIFTALTFLRRVLLFLLLAVLIPTSIDRCSNDGKRGINDHVREVQADGSYTEMMIDRSFSIDDDTLTVDKAYVTPKRILLTYTYRHHNRGYSWSFPESTLKLILSDGQQLNYQSGGSSGRSWGQRGQISFLLPKDPIEKAKLVYDWYDRHAELDIPLTKAGSEQ</sequence>
<protein>
    <recommendedName>
        <fullName evidence="3">DUF4352 domain-containing protein</fullName>
    </recommendedName>
</protein>
<evidence type="ECO:0000313" key="2">
    <source>
        <dbReference type="Proteomes" id="UP001596105"/>
    </source>
</evidence>
<comment type="caution">
    <text evidence="1">The sequence shown here is derived from an EMBL/GenBank/DDBJ whole genome shotgun (WGS) entry which is preliminary data.</text>
</comment>
<organism evidence="1 2">
    <name type="scientific">Cohnella suwonensis</name>
    <dbReference type="NCBI Taxonomy" id="696072"/>
    <lineage>
        <taxon>Bacteria</taxon>
        <taxon>Bacillati</taxon>
        <taxon>Bacillota</taxon>
        <taxon>Bacilli</taxon>
        <taxon>Bacillales</taxon>
        <taxon>Paenibacillaceae</taxon>
        <taxon>Cohnella</taxon>
    </lineage>
</organism>
<proteinExistence type="predicted"/>
<keyword evidence="2" id="KW-1185">Reference proteome</keyword>
<evidence type="ECO:0008006" key="3">
    <source>
        <dbReference type="Google" id="ProtNLM"/>
    </source>
</evidence>
<dbReference type="RefSeq" id="WP_209749814.1">
    <property type="nucleotide sequence ID" value="NZ_JBHSMH010000120.1"/>
</dbReference>
<dbReference type="Proteomes" id="UP001596105">
    <property type="component" value="Unassembled WGS sequence"/>
</dbReference>